<feature type="region of interest" description="Disordered" evidence="7">
    <location>
        <begin position="4471"/>
        <end position="4785"/>
    </location>
</feature>
<feature type="compositionally biased region" description="Basic and acidic residues" evidence="7">
    <location>
        <begin position="1837"/>
        <end position="1848"/>
    </location>
</feature>
<evidence type="ECO:0000256" key="1">
    <source>
        <dbReference type="ARBA" id="ARBA00022483"/>
    </source>
</evidence>
<feature type="compositionally biased region" description="Low complexity" evidence="7">
    <location>
        <begin position="1456"/>
        <end position="1470"/>
    </location>
</feature>
<dbReference type="FunFam" id="3.30.60.20:FF:000001">
    <property type="entry name" value="Protein unc-13 homolog B"/>
    <property type="match status" value="1"/>
</dbReference>
<feature type="compositionally biased region" description="Low complexity" evidence="7">
    <location>
        <begin position="4471"/>
        <end position="4497"/>
    </location>
</feature>
<feature type="region of interest" description="Disordered" evidence="7">
    <location>
        <begin position="191"/>
        <end position="227"/>
    </location>
</feature>
<feature type="compositionally biased region" description="Polar residues" evidence="7">
    <location>
        <begin position="729"/>
        <end position="739"/>
    </location>
</feature>
<feature type="region of interest" description="Disordered" evidence="7">
    <location>
        <begin position="2636"/>
        <end position="2685"/>
    </location>
</feature>
<feature type="compositionally biased region" description="Low complexity" evidence="7">
    <location>
        <begin position="1713"/>
        <end position="1727"/>
    </location>
</feature>
<evidence type="ECO:0000259" key="8">
    <source>
        <dbReference type="PROSITE" id="PS50004"/>
    </source>
</evidence>
<feature type="compositionally biased region" description="Polar residues" evidence="7">
    <location>
        <begin position="5473"/>
        <end position="5493"/>
    </location>
</feature>
<dbReference type="Pfam" id="PF06292">
    <property type="entry name" value="MUN"/>
    <property type="match status" value="3"/>
</dbReference>
<feature type="compositionally biased region" description="Basic and acidic residues" evidence="7">
    <location>
        <begin position="1754"/>
        <end position="1768"/>
    </location>
</feature>
<feature type="region of interest" description="Disordered" evidence="7">
    <location>
        <begin position="834"/>
        <end position="928"/>
    </location>
</feature>
<dbReference type="GO" id="GO:0005509">
    <property type="term" value="F:calcium ion binding"/>
    <property type="evidence" value="ECO:0007669"/>
    <property type="project" value="InterPro"/>
</dbReference>
<feature type="compositionally biased region" description="Low complexity" evidence="7">
    <location>
        <begin position="1047"/>
        <end position="1066"/>
    </location>
</feature>
<feature type="compositionally biased region" description="Pro residues" evidence="7">
    <location>
        <begin position="5205"/>
        <end position="5237"/>
    </location>
</feature>
<feature type="compositionally biased region" description="Low complexity" evidence="7">
    <location>
        <begin position="1513"/>
        <end position="1537"/>
    </location>
</feature>
<evidence type="ECO:0000313" key="12">
    <source>
        <dbReference type="Proteomes" id="UP000000437"/>
    </source>
</evidence>
<feature type="region of interest" description="Disordered" evidence="7">
    <location>
        <begin position="5308"/>
        <end position="5363"/>
    </location>
</feature>
<feature type="domain" description="MHD2" evidence="11">
    <location>
        <begin position="6796"/>
        <end position="6931"/>
    </location>
</feature>
<feature type="compositionally biased region" description="Polar residues" evidence="7">
    <location>
        <begin position="4393"/>
        <end position="4405"/>
    </location>
</feature>
<feature type="domain" description="MHD1" evidence="10">
    <location>
        <begin position="6446"/>
        <end position="6586"/>
    </location>
</feature>
<dbReference type="Proteomes" id="UP000000437">
    <property type="component" value="Chromosome 5"/>
</dbReference>
<dbReference type="InterPro" id="IPR046349">
    <property type="entry name" value="C1-like_sf"/>
</dbReference>
<dbReference type="InterPro" id="IPR000008">
    <property type="entry name" value="C2_dom"/>
</dbReference>
<dbReference type="PROSITE" id="PS50081">
    <property type="entry name" value="ZF_DAG_PE_2"/>
    <property type="match status" value="1"/>
</dbReference>
<dbReference type="SUPFAM" id="SSF49562">
    <property type="entry name" value="C2 domain (Calcium/lipid-binding domain, CaLB)"/>
    <property type="match status" value="3"/>
</dbReference>
<dbReference type="SMART" id="SM01145">
    <property type="entry name" value="DUF1041"/>
    <property type="match status" value="1"/>
</dbReference>
<dbReference type="PROSITE" id="PS00479">
    <property type="entry name" value="ZF_DAG_PE_1"/>
    <property type="match status" value="1"/>
</dbReference>
<dbReference type="GO" id="GO:0007268">
    <property type="term" value="P:chemical synaptic transmission"/>
    <property type="evidence" value="ECO:0007669"/>
    <property type="project" value="InterPro"/>
</dbReference>
<feature type="domain" description="C2" evidence="8">
    <location>
        <begin position="5961"/>
        <end position="6085"/>
    </location>
</feature>
<feature type="region of interest" description="Disordered" evidence="7">
    <location>
        <begin position="320"/>
        <end position="355"/>
    </location>
</feature>
<gene>
    <name evidence="13 14" type="primary">unc13ba</name>
</gene>
<keyword evidence="1" id="KW-0268">Exocytosis</keyword>
<feature type="region of interest" description="Disordered" evidence="7">
    <location>
        <begin position="2382"/>
        <end position="2505"/>
    </location>
</feature>
<feature type="compositionally biased region" description="Polar residues" evidence="7">
    <location>
        <begin position="834"/>
        <end position="850"/>
    </location>
</feature>
<evidence type="ECO:0000256" key="5">
    <source>
        <dbReference type="ARBA" id="ARBA00022833"/>
    </source>
</evidence>
<feature type="compositionally biased region" description="Polar residues" evidence="7">
    <location>
        <begin position="603"/>
        <end position="616"/>
    </location>
</feature>
<dbReference type="Gene3D" id="2.60.40.150">
    <property type="entry name" value="C2 domain"/>
    <property type="match status" value="3"/>
</dbReference>
<dbReference type="InterPro" id="IPR014770">
    <property type="entry name" value="Munc13_1"/>
</dbReference>
<feature type="region of interest" description="Disordered" evidence="7">
    <location>
        <begin position="672"/>
        <end position="795"/>
    </location>
</feature>
<dbReference type="GO" id="GO:0005543">
    <property type="term" value="F:phospholipid binding"/>
    <property type="evidence" value="ECO:0007669"/>
    <property type="project" value="InterPro"/>
</dbReference>
<feature type="domain" description="C2" evidence="8">
    <location>
        <begin position="1"/>
        <end position="97"/>
    </location>
</feature>
<feature type="compositionally biased region" description="Polar residues" evidence="7">
    <location>
        <begin position="1349"/>
        <end position="1365"/>
    </location>
</feature>
<dbReference type="CTD" id="100535393"/>
<evidence type="ECO:0000259" key="11">
    <source>
        <dbReference type="PROSITE" id="PS51259"/>
    </source>
</evidence>
<dbReference type="InterPro" id="IPR037302">
    <property type="entry name" value="Unc-13_C2B"/>
</dbReference>
<feature type="compositionally biased region" description="Polar residues" evidence="7">
    <location>
        <begin position="2316"/>
        <end position="2334"/>
    </location>
</feature>
<keyword evidence="5" id="KW-0862">Zinc</keyword>
<feature type="compositionally biased region" description="Basic and acidic residues" evidence="7">
    <location>
        <begin position="3207"/>
        <end position="3217"/>
    </location>
</feature>
<feature type="region of interest" description="Disordered" evidence="7">
    <location>
        <begin position="4232"/>
        <end position="4258"/>
    </location>
</feature>
<feature type="compositionally biased region" description="Low complexity" evidence="7">
    <location>
        <begin position="5273"/>
        <end position="5287"/>
    </location>
</feature>
<feature type="compositionally biased region" description="Basic and acidic residues" evidence="7">
    <location>
        <begin position="5627"/>
        <end position="5656"/>
    </location>
</feature>
<feature type="region of interest" description="Disordered" evidence="7">
    <location>
        <begin position="4849"/>
        <end position="4888"/>
    </location>
</feature>
<evidence type="ECO:0000259" key="10">
    <source>
        <dbReference type="PROSITE" id="PS51258"/>
    </source>
</evidence>
<evidence type="ECO:0000313" key="13">
    <source>
        <dbReference type="RefSeq" id="XP_021332097.1"/>
    </source>
</evidence>
<evidence type="ECO:0000256" key="7">
    <source>
        <dbReference type="SAM" id="MobiDB-lite"/>
    </source>
</evidence>
<feature type="compositionally biased region" description="Polar residues" evidence="7">
    <location>
        <begin position="4327"/>
        <end position="4344"/>
    </location>
</feature>
<feature type="compositionally biased region" description="Low complexity" evidence="7">
    <location>
        <begin position="1480"/>
        <end position="1495"/>
    </location>
</feature>
<feature type="compositionally biased region" description="Basic and acidic residues" evidence="7">
    <location>
        <begin position="191"/>
        <end position="207"/>
    </location>
</feature>
<dbReference type="FunFam" id="2.60.40.150:FF:000031">
    <property type="entry name" value="Protein unc-13 homolog B"/>
    <property type="match status" value="1"/>
</dbReference>
<feature type="compositionally biased region" description="Low complexity" evidence="7">
    <location>
        <begin position="1246"/>
        <end position="1279"/>
    </location>
</feature>
<reference evidence="13" key="1">
    <citation type="submission" date="2025-08" db="UniProtKB">
        <authorList>
            <consortium name="RefSeq"/>
        </authorList>
    </citation>
    <scope>IDENTIFICATION</scope>
    <source>
        <strain evidence="13">Tuebingen</strain>
        <tissue evidence="13">Fibroblasts and whole tissue</tissue>
    </source>
</reference>
<keyword evidence="3" id="KW-0677">Repeat</keyword>
<name>A0A8M9PKV2_DANRE</name>
<dbReference type="SMART" id="SM00239">
    <property type="entry name" value="C2"/>
    <property type="match status" value="3"/>
</dbReference>
<keyword evidence="12" id="KW-1185">Reference proteome</keyword>
<feature type="compositionally biased region" description="Polar residues" evidence="7">
    <location>
        <begin position="1627"/>
        <end position="1662"/>
    </location>
</feature>
<feature type="region of interest" description="Disordered" evidence="7">
    <location>
        <begin position="5404"/>
        <end position="5449"/>
    </location>
</feature>
<feature type="compositionally biased region" description="Polar residues" evidence="7">
    <location>
        <begin position="3218"/>
        <end position="3230"/>
    </location>
</feature>
<feature type="compositionally biased region" description="Polar residues" evidence="7">
    <location>
        <begin position="4510"/>
        <end position="4520"/>
    </location>
</feature>
<feature type="domain" description="Phorbol-ester/DAG-type" evidence="9">
    <location>
        <begin position="5855"/>
        <end position="5905"/>
    </location>
</feature>
<evidence type="ECO:0000313" key="14">
    <source>
        <dbReference type="ZFIN" id="ZDB-GENE-100921-10"/>
    </source>
</evidence>
<dbReference type="SMART" id="SM00109">
    <property type="entry name" value="C1"/>
    <property type="match status" value="1"/>
</dbReference>
<evidence type="ECO:0000256" key="3">
    <source>
        <dbReference type="ARBA" id="ARBA00022737"/>
    </source>
</evidence>
<dbReference type="ZFIN" id="ZDB-GENE-100921-10">
    <property type="gene designation" value="unc13ba"/>
</dbReference>
<protein>
    <submittedName>
        <fullName evidence="13">Uncharacterized protein unc13ba isoform X1</fullName>
    </submittedName>
</protein>
<feature type="compositionally biased region" description="Polar residues" evidence="7">
    <location>
        <begin position="1694"/>
        <end position="1704"/>
    </location>
</feature>
<dbReference type="PANTHER" id="PTHR10480">
    <property type="entry name" value="PROTEIN UNC-13 HOMOLOG"/>
    <property type="match status" value="1"/>
</dbReference>
<feature type="compositionally biased region" description="Basic and acidic residues" evidence="7">
    <location>
        <begin position="4849"/>
        <end position="4884"/>
    </location>
</feature>
<evidence type="ECO:0000256" key="6">
    <source>
        <dbReference type="ARBA" id="ARBA00022837"/>
    </source>
</evidence>
<feature type="region of interest" description="Disordered" evidence="7">
    <location>
        <begin position="603"/>
        <end position="653"/>
    </location>
</feature>
<dbReference type="GO" id="GO:0098793">
    <property type="term" value="C:presynapse"/>
    <property type="evidence" value="ECO:0007669"/>
    <property type="project" value="UniProtKB-ARBA"/>
</dbReference>
<feature type="compositionally biased region" description="Low complexity" evidence="7">
    <location>
        <begin position="4638"/>
        <end position="4675"/>
    </location>
</feature>
<dbReference type="InterPro" id="IPR014772">
    <property type="entry name" value="Munc13_dom-2"/>
</dbReference>
<feature type="region of interest" description="Disordered" evidence="7">
    <location>
        <begin position="4327"/>
        <end position="4459"/>
    </location>
</feature>
<feature type="compositionally biased region" description="Polar residues" evidence="7">
    <location>
        <begin position="5657"/>
        <end position="5677"/>
    </location>
</feature>
<feature type="region of interest" description="Disordered" evidence="7">
    <location>
        <begin position="3200"/>
        <end position="3230"/>
    </location>
</feature>
<feature type="compositionally biased region" description="Basic and acidic residues" evidence="7">
    <location>
        <begin position="5083"/>
        <end position="5117"/>
    </location>
</feature>
<feature type="compositionally biased region" description="Basic and acidic residues" evidence="7">
    <location>
        <begin position="6688"/>
        <end position="6703"/>
    </location>
</feature>
<dbReference type="InterPro" id="IPR002219">
    <property type="entry name" value="PKC_DAG/PE"/>
</dbReference>
<dbReference type="Gene3D" id="1.20.58.1100">
    <property type="match status" value="1"/>
</dbReference>
<feature type="compositionally biased region" description="Polar residues" evidence="7">
    <location>
        <begin position="5535"/>
        <end position="5549"/>
    </location>
</feature>
<feature type="compositionally biased region" description="Polar residues" evidence="7">
    <location>
        <begin position="5157"/>
        <end position="5174"/>
    </location>
</feature>
<proteinExistence type="predicted"/>
<feature type="compositionally biased region" description="Basic and acidic residues" evidence="7">
    <location>
        <begin position="740"/>
        <end position="753"/>
    </location>
</feature>
<feature type="compositionally biased region" description="Polar residues" evidence="7">
    <location>
        <begin position="5570"/>
        <end position="5600"/>
    </location>
</feature>
<dbReference type="Gene3D" id="3.30.60.20">
    <property type="match status" value="1"/>
</dbReference>
<evidence type="ECO:0000256" key="2">
    <source>
        <dbReference type="ARBA" id="ARBA00022723"/>
    </source>
</evidence>
<evidence type="ECO:0000259" key="9">
    <source>
        <dbReference type="PROSITE" id="PS50081"/>
    </source>
</evidence>
<dbReference type="Pfam" id="PF00168">
    <property type="entry name" value="C2"/>
    <property type="match status" value="3"/>
</dbReference>
<dbReference type="CDD" id="cd08394">
    <property type="entry name" value="C2A_Munc13"/>
    <property type="match status" value="1"/>
</dbReference>
<dbReference type="PANTHER" id="PTHR10480:SF14">
    <property type="entry name" value="PROTEIN UNC-13 HOMOLOG B-LIKE"/>
    <property type="match status" value="1"/>
</dbReference>
<feature type="compositionally biased region" description="Pro residues" evidence="7">
    <location>
        <begin position="4578"/>
        <end position="4615"/>
    </location>
</feature>
<sequence>MSLLCVRVKKAKLQGPSDKFNVYVTLKVQNVKSTTITVRGDQPCWEQDFMFEINRLDLGLVVEVWNKGLIWDTLIGTAWIPLNTIHQSDEEGPGEWTLLDSEVLMKEDEIYGTKNPTPHQVLLDTRFELPFDIPDDEAQYWTKKLERINSMRIHDEYSLQDEAQRRQLPPVSSQCCNWTYFGWNDQQNFDDHDSAVDDRDSDYRSETNSRPPRYHTTAQPNSSVHQYPIGRRSQHQALPKESRTDSIQSYDLDYREGREQRFSNGADAVRMIPVDSGMGVEDWETKYKVDNNILDDYLEPEQKKWDDDDDTKSEIYRIVTSPGDTKGSHVSQTEKCDAMSPEEADDYDESGNPIRRNSSEVHLVCKEVRDFEEEISPPEISIIPSISHLRRAENTSYTEGLLYKTRMWAKTSFEDTLENYTIYCEEEEARMKARSEYGSAGSDEMQFSLGSEEELDDMAFVEEDAQYEYDSYYSNARCISSYDEWSQDYYEQKSVMRNICTRNPDVMLSSLEQPNKEYHDTMDELQNLVDSVSEYLAGREEEISKYESMDKIDTKTETETISKEKKPEYKPAEVKEEKAVEQGIAGVKNAMSSLFSSITNTKPAAENIESTESAAKTPSPVPPQSESGISKLFSFIPKPTGSPTPVAIVPPANQEANADKKFSLQSLLPFQSPEVSRPASAASEADAVNISDSTGSQTQDSTPSQTQTVVDSVLGRLSPFRLFGDKTSAETTSQTNTSQEKTESKEGSVDKFKSLSLEGSGAHPEHQLSCGGSVSGSVELLPETESSGELPDSLPRGAMYKLEETKIEAIPAGQTPAEDTGFFSPFKKSLNSLISNNTTDDQKSNDTPSMFSIFKPTEASKAEDVSSSLGNKLKLPFFSSDAPDSTQAPKQEGGLLSGFLKLTTGEDSNPPKPGIPQAGTKTPLSSRSALLESVSKGNADTGWFSNLFKASPTQQPKPQTGTQASSKTTATHNIPTVIVNPEKTDHIESSADVVAENDGATNHHNESLSAEYQSEIKSDALGSDQAERNENAPKDETIMKEEDQVKPMSQTDTQTQPQPQGLLSSLISGINKPQESSVQSQQGGLLSGLLSTVTGTQNTNQIQPGTAPPQSGGLLSGILKIAAPESFNTNNQSASPQHQQPSSEGNALQETPGAQGQSQPAAQSHSQPQSTGLFSGLLKLASDTVSNSQTTSAQSAPVPEKQNVPKQVSLESVSNEPSQGASPQPQSGSFLSGLLKLKTPETISAPEVVSQPPQPQISQQSSSQQQPEIKCQPQSQSQPAEPPPSQTGGLFGGLLKLTESALTGSQQSGGPSRQPNQQQPSKPNAQTPQTSATASGMFSGFLNKLTAPESASQQPHPGNSSLTSHQSPNPPDQPPSSQTGGFLSGLFGISASDNNNAKEQVPQNMSQQETSGSGQTNAQQSNMQNLQGQNQVPSQQIPQSGSGGIFSGLLNKIADTATPQPQSQTTQQTSKSGPNEIVHQQSSSQSGGFFSGLFSTNQTPAPSQQGSPASTTQSKQGPPGSSQQQQGIRQPLQRQNQIPSHTPTPEPPQGGLLSGFFNKLASVDTPAQSTKPAPGGQHNQQTSRPDASGQSHTSSQQSAASSQSGGLLSGLLKMGSEAANPKPAFGGQQSNPASGRQTQSPQCQGQTTIQGAKPEQNQSGGLFSSIFKMATSDESLQQHAQSSNQQANASVQSITSQQNESSGILSGFLSKLTSTAEESPATTEASPGQKPKQQQQERTGIKPSQVRPQIQRAKPVESSEDGSEKDQKVSAQKGLLSGLFSKISEEESSPKSPPIKEETKSSVNSATSILSGIFKSGTNESDTTAKSKDPQKAFLDEMKSKQSTEDTTPKVSCSTGSLESNKIASEVVQQPANLHPAVQSTQQYIDEIQRLLYGTANNYGYQDLLHVFAEHGVIPPELYEHQCLIEALLWQQLNEYVLLETLATQVPDYSFPNQVGPLPFEPVVERPEWWNLKNMDPSQFHIPSHPWQDVPSLPFQSSLPLANGEDVFVFDMSNKKPLGGSGNLHDCSDKKHWMEKEAAKNPPADAYSCPTNIFPKPPYNLKFDSRFFKRLTEKKGPLDLTPGAVNLSSTVAANGDIDDDMIFEDSEWYQQWLCLLEQGMWWPAEAGDCGYYVYMDEEYIYSLLTDRAGKHLYACATPEESRILEQITENISSILHKKDKPKMTLCGFKIPLFNEYEMPGIPGNNQCDSQLRNAPVDLSSALQKGDRIMNMNLERFSQMFHESVNAHAEQVVDYSVYKLQKVKMGSQEPGIISTVEQLEAADLSKKANDLCHGGPYWRNQSIKDLFPQVSVPKSFPQRTSTSSMGHRQHPSTTKSSIPEIVIGQVDDTHVEQKAQMKQTFNPIFSTIGNFVEKTSTAPQVAKNIPVAPTGSTITPQSQASSRKLPDIVKGNGTPPTSARTLPVTPTSSTKQNGLTQPIASTTPGILPAQPASVSTTQLTASISSKHSASSQKHKLARQQSQSTQSKPSEESSHFESSKTAALPIKPKSCTVMSNQKMSLPPPQNLLFNKPQVAIDSLFCTKPMDFSGTLSKKDKCNDEKSQVDANTENSIQDVIDFTTTKLKDKKQNEEISEMSKTAAVDLTVELTDEVKEINITFPALEVQNICVTMSDVPMGTVSAPPSPRSQPRYFPPDCGVSRQNDRCSNEAPKSSKQKPQISGQASAQLVKAGGSQVSSAKVLADSPPKSAIKSVSTPAQLDRLEGGPLIRSAKPSHVPTSIPQAPLPHIRPEIKTSPVLSPALKVPVKNKQIGLIRQTSLATEFLGKNHMTGQLHNGNTSPANSVKSTLDMTSKTAGKHAEMKITDTSVNEAVPLLRSRRASITELNTNSVGLPLLVEASAHETNILQRYQSLPQLISSKSNFFHEEPALNIQNSIYSRTANLPMQHTYQTSTAPANTIKATLDMSAKSTAPLAVVSEAMQKEALPLVRARSSSISDGNEELVGLPLLVEPSITKENLLSQRRKSLPQIIYGEPKYSQEGSAVHRQTSHYNRTASLPVHPSNYHESSTAPANAVKATIDMSAKSTTCAAVVTEAVQKEALPLMRTRSTSISDCNEEIVGISLIMEPPTQQQKSFPQRFESKSNFTQRDGLQQKMDLQTSKLVPVLNQQAHSFQGASAPASAVKTVLDMSPKPTEKIQEVKLELSPMPLMKRKTSPCVSDTETSHGLPLIVIPSDSKENYILESISPSQVQERSERTHKEKNSSTSPQQSPKVISTTECSFHSEVAIFQMKHQASFSGTSNRIHTAPANTIKNIVDMSPKLLSKSSEISEEVRMEDGVMSLLKTRQATDAECFKGLPGVPLIVDPPLLPKPVRIQNKLCEDVSPFSLKSTMAHAAKVPSAPANTVKSTVDLSVVRSTCKMYEESTEEMLSSGVMPLVKDKAVINKCSRKDSTGMPLIVESFSPSQQILQKQSHGTSLVVKGNANQKQSMNGRHTIEPLLRQQIPTYHRNGILSVTKTQNVESQPFNKPLDFSVNVQLTKHYSPSVLENGHLVDYTRSVEEKSVIGNRYPDNGSSACKKSYAGAVDLTSDIKIDIKRNKRDDDIRDLSSPRTSGISTQNTSSCIAPIKAVQISATTKKTDSPRLSGTQGMLVTQSKSLAESQASNLSFQSSLPTQTEETSVHLIRSLQMTDLQFPKPSLQPNEAQIKPIEPVNRQLLDKEPPVACNTYVDPHGCHVPTQIGDSSKVVVFSGQPTKSVTHIVSAENTTKQRLDERSITSRDPVPLALTKNEGGQLINQAESFITTTTSVSRSKGLIKQSTVESFGEEFIPQSGTATFISKPLVLDDTHIQTSVVPVISVQDVSTPDKGLSTDFVSTSVSLPVTTSPVVLESVIVVPSSVTNSRDSMACPQLRLTSSSVKQSVIDIHQQSPDQASHSVSGKNVSVKGLISLFDGAGSKPTTANVSQKSDIILQPVIKPSLQHCSESKQEMTMSTKKTVTTTADTSVFSGTILTTDQANTAPPSLITSPTEPLSSSVFTTLPSVELEEASPVIQTQVFLTDQSLTRSSLVQHSSASVSQIIKTSSQSSASTCTVTISQPLTTFVMPAEPKSQENLSERISISESLTTRDVSFQITTSPATSSCGSAITHSTPQTQVKEIPLTEMSGNQTDLNLTEKLLTQNNSATVSGSDALGSSIQASLQDPIPQKTTVCQSDSAVDSVVDTIGQLDVSSQQVVLSEMMSIEEVPLFTPVSPTELEGRSLVISGLIPRKMLIPQIMISEASSPEDCPSDEDIMTEEPNPTEKDETTSSLINMSPLESSDVSQDDLATTVLTSQETKDSNIMTYPDALVEVSEIKHDDYIEDEVINLDVISSQLMPSPAEQNCSNSPESSGSAKTDPEDDKNNDLVSSGFKQESKLEDGANISSKCEEEIKDSEASPKILSEQLSINSGPVSSENEQEQSEDTLKTTMLKSEPNAKEVEMQSAGSHEEAEITSTEPVTSSNLKDTAVGEESGKGLFSLFGSSSLGQSQHQSGQSILGGILPGSSSSKEMSGTGLFSMFGSASPQTTPASSVPKEPPGKGLFSIFGGSVAQPQHDQEVPPVSGPKEILVEPRLPHMPTPSVAQEMGPRGPPGPRPRGPPGPGPRGPPGLGPRGPPGPRPRGPPGHVPRAITEPGPRAPTPKGLFSVFGGSSQQTAQTGGSGPSILGGILPGSGAKDSNGPGFFSMFGGGSQSQTPTDVATTKSNNKDTTAKGLFSMFGGPSPSGGSDPENIFKVPSVFSSDKPKSTGVNLVSVTDDKKSNSKHADSATIREDSQITPTPLSDAIKDEHDSVDAKEVPVEITFEPPDKIDKKPGDEMNENLMNIERRTDEIGLTINDDAKAKIMTSINETEDVVPLTVEQSKHEDTSVNNKTHEQQTINDLHKNEELDKGKEKETIVSSSQKINSVTSVNETNEVIPLTEEQPKIEETSVVDKINKETAVTEQLNNNYLDMPTENKTVTSNLEKTDCMTYETTNETEEFVSLTEGQFKNEETSVVDKTLEGQTINNQLKYEELDMVIDQETAATCLEKTDFEENSSKQESILQPVECEKTSEVSLETGKAVENEISSESKENKMQNEAGIPVERDMETEVCVKLEKSQESNKPLDFENHVDNEKALTVDTEKCDDVQKTDTTSVESEKDNVLKNSNSQQAEDREKIDDSTKSEESDKPSAQLSLDPQSNSSVQQQEHPKQEITVPQPGMQGFSAQPRTRMAGPFCQPRPPMPGPRGPRPVFPGQPRPRMPGPQRPPEPAAFSGFMSMFSGPSAPSKPAASSFFSVPQTSFFKTSPASAAAQPQQQKSSFFNLPTSLQTDSLTGELFGLFKGTEATKSDETMQPEKPETKEHDGTQDSKDQASLSIDNKPNAILESELPADTKLGTEAELKELDTESFKAIEEVKSQHEAIDECKDINTMSETIQKQTSESGLLSKIELGDIATPPSTPKLLDEDKLPTSPPSSKGIFALPGLSTSSLGGLMSGAAETARPFSSLFGSSSPATSVSTNPSQPQAESSGLLSGFKGFSAGLFQEEKSAPAKEETTMSSMFGRKIGFPWQNSPPHTPPATQSKPPDLRPEETNEPDADKLSPESEVTGSADPSDTEGPSDNSLHEQPSFDTSPDSLEACKQEDPCMEAEHLDKSVIYQGCIDKDKDTPNTDSSAEKPSERLQQKTFDKSPVDSSRFGSSGNLSQASSQFSSELEEHSFSDTQIRSAIVAQPLPVSDDTEKGEREILSNVQKEVNVERTPKPVAIQGRKPERQHSFCEDGPPPFSPTRLRWLKAINKVKVKLHENNNGDHNKHPWAKSGGTGIFGIDSMPDLRKKKPIPLVSEVSLVQSRKAGISHALAARSSLKDEELKNHVYKKTLQALIYPISCTTPHNFEVWTATTPTYCYECEGLLWGIARQGMRCSECGVKCHEKCQELLNADCLQRAAEKSSKTGAEDRTLHIISAMKDRMKIRERNRPEIFEVIRVVFNVTKLNHAQQMKAIKQTVLDGTSKWSAKISITVVSAQGLQAKDRTGSSDPYVTVQVGKTKKRTKTIYGNLNPVWEETFNFECHNSSDRIKLRVWDEDDDIKSRVKQRLKRESDDFLGQSIIEVRTLSGEMDVWYNLEKRTDKSAVSGAIRLQISVEIKGEEKVAPYHVQYTCLHENFFHYVTEIEGQGVVKLPAARGDDAWKVYFDEVYQDIVDEFAMRYGIESIYQAMTHFACLSFKYMLSGLPAVMSTLLANINAFYAHPTSVTNVSACDRFTASNFGKDRFVRLLDQLHNSLRIDLSTYRNNFPASSKPRLADLKSTVDLLTSIAFFRLKVLELQSPPRAAHVVRDCVKACLNSTYEYIFNNCQELYSRQFQPAVEPKPKEKKEGEDGEEEEDEKDGKEDGNVAVEEPGPSIQNLDFWPKLITLIVSIIEEDKNAYNPVINQFPQELNVGMVSAEVMWTLFAQDMKYALEVLKHIVLKHWKNAPASFHIRRLDFYAEHEKLRLCKSADYMNLHFKVKWLYNEYVHDLPAFSNTVPEYPSWFLPFVLQWLTENEEVSMEFMHGALERDKREGFQQTSEHALFSCSVVDIFTQLNQSFEIIKKLDCPDPAVVAQYNRRFAKTITKVLLQYCAILTKSFSTYCEKEKTPCVLMNNVQQMRVMLEKMFESMGAKQYTAEEHRLEDEEEPEDDEEEAITDDEGNESDESDAKSGISDSEGSEIDNKEKENKLGRQKSVAKKEKGEKKDKEKEDENTTTEVGDGAKPKDEGKQKEATVDTKKLDTEAADILNDLQGKLNSVLDNLSGMFVKSFLGRINVCLRQMAEILYQIKGPLNQNTRNTAEADADSALRPLMEFLDTNLSIFADICDKTVLKRVLKDLWRNVLICMEKTIVLPQSSDSIGAQLLTAAKELSKLKGGAEPKSLSPRQCLIMEVALDSVKMFFHAGGNGLKKVYLEKSPELSSLRYALSLYTQTTDALIKTFVTTQHAQVQNGMGIRITPKENVRPDRGSGVERPIGEGVIQLDLSPPAGNTEQKLSVRVIAVNDMKWQTSGMFRPFVEVNLVGPMLAEKKRKFTTKSKNNSWSAKYNEAFQFVLGKGVSLDCYEIQITVKDYCFGRADRVVGIAVLQLRDIADRKSCVCWCPLGPRINIDETGTTALRILSQRSADEVAKEFVKLKSETRPVEEGR</sequence>
<dbReference type="GO" id="GO:0008270">
    <property type="term" value="F:zinc ion binding"/>
    <property type="evidence" value="ECO:0007669"/>
    <property type="project" value="UniProtKB-KW"/>
</dbReference>
<feature type="compositionally biased region" description="Basic and acidic residues" evidence="7">
    <location>
        <begin position="5551"/>
        <end position="5568"/>
    </location>
</feature>
<feature type="compositionally biased region" description="Low complexity" evidence="7">
    <location>
        <begin position="5494"/>
        <end position="5509"/>
    </location>
</feature>
<feature type="compositionally biased region" description="Acidic residues" evidence="7">
    <location>
        <begin position="6635"/>
        <end position="6657"/>
    </location>
</feature>
<feature type="region of interest" description="Disordered" evidence="7">
    <location>
        <begin position="941"/>
        <end position="1804"/>
    </location>
</feature>
<feature type="compositionally biased region" description="Polar residues" evidence="7">
    <location>
        <begin position="1496"/>
        <end position="1512"/>
    </location>
</feature>
<accession>A0A8M9PKV2</accession>
<feature type="region of interest" description="Disordered" evidence="7">
    <location>
        <begin position="5469"/>
        <end position="5609"/>
    </location>
</feature>
<feature type="region of interest" description="Disordered" evidence="7">
    <location>
        <begin position="6627"/>
        <end position="6728"/>
    </location>
</feature>
<keyword evidence="2" id="KW-0479">Metal-binding</keyword>
<feature type="compositionally biased region" description="Basic and acidic residues" evidence="7">
    <location>
        <begin position="5312"/>
        <end position="5338"/>
    </location>
</feature>
<feature type="compositionally biased region" description="Polar residues" evidence="7">
    <location>
        <begin position="1391"/>
        <end position="1440"/>
    </location>
</feature>
<feature type="compositionally biased region" description="Polar residues" evidence="7">
    <location>
        <begin position="2666"/>
        <end position="2682"/>
    </location>
</feature>
<feature type="compositionally biased region" description="Low complexity" evidence="7">
    <location>
        <begin position="1217"/>
        <end position="1237"/>
    </location>
</feature>
<keyword evidence="6" id="KW-0106">Calcium</keyword>
<feature type="compositionally biased region" description="Low complexity" evidence="7">
    <location>
        <begin position="691"/>
        <end position="708"/>
    </location>
</feature>
<feature type="compositionally biased region" description="Acidic residues" evidence="7">
    <location>
        <begin position="340"/>
        <end position="349"/>
    </location>
</feature>
<dbReference type="AGR" id="ZFIN:ZDB-GENE-100921-10"/>
<dbReference type="FunFam" id="2.60.40.150:FF:000014">
    <property type="entry name" value="protein unc-13 homolog B"/>
    <property type="match status" value="1"/>
</dbReference>
<feature type="compositionally biased region" description="Low complexity" evidence="7">
    <location>
        <begin position="1587"/>
        <end position="1612"/>
    </location>
</feature>
<feature type="compositionally biased region" description="Basic and acidic residues" evidence="7">
    <location>
        <begin position="6672"/>
        <end position="6681"/>
    </location>
</feature>
<dbReference type="FunFam" id="1.10.357.50:FF:000001">
    <property type="entry name" value="Protein unc-13 homolog B"/>
    <property type="match status" value="1"/>
</dbReference>
<dbReference type="GO" id="GO:0006887">
    <property type="term" value="P:exocytosis"/>
    <property type="evidence" value="ECO:0007669"/>
    <property type="project" value="UniProtKB-KW"/>
</dbReference>
<feature type="compositionally biased region" description="Low complexity" evidence="7">
    <location>
        <begin position="1152"/>
        <end position="1170"/>
    </location>
</feature>
<feature type="compositionally biased region" description="Low complexity" evidence="7">
    <location>
        <begin position="1076"/>
        <end position="1097"/>
    </location>
</feature>
<feature type="compositionally biased region" description="Polar residues" evidence="7">
    <location>
        <begin position="4442"/>
        <end position="4454"/>
    </location>
</feature>
<feature type="compositionally biased region" description="Basic and acidic residues" evidence="7">
    <location>
        <begin position="1025"/>
        <end position="1045"/>
    </location>
</feature>
<dbReference type="CDD" id="cd20859">
    <property type="entry name" value="C1_Munc13-2-like"/>
    <property type="match status" value="1"/>
</dbReference>
<feature type="compositionally biased region" description="Polar residues" evidence="7">
    <location>
        <begin position="919"/>
        <end position="928"/>
    </location>
</feature>
<organism evidence="12 13">
    <name type="scientific">Danio rerio</name>
    <name type="common">Zebrafish</name>
    <name type="synonym">Brachydanio rerio</name>
    <dbReference type="NCBI Taxonomy" id="7955"/>
    <lineage>
        <taxon>Eukaryota</taxon>
        <taxon>Metazoa</taxon>
        <taxon>Chordata</taxon>
        <taxon>Craniata</taxon>
        <taxon>Vertebrata</taxon>
        <taxon>Euteleostomi</taxon>
        <taxon>Actinopterygii</taxon>
        <taxon>Neopterygii</taxon>
        <taxon>Teleostei</taxon>
        <taxon>Ostariophysi</taxon>
        <taxon>Cypriniformes</taxon>
        <taxon>Danionidae</taxon>
        <taxon>Danioninae</taxon>
        <taxon>Danio</taxon>
    </lineage>
</organism>
<dbReference type="PROSITE" id="PS51259">
    <property type="entry name" value="MHD2"/>
    <property type="match status" value="1"/>
</dbReference>
<feature type="region of interest" description="Disordered" evidence="7">
    <location>
        <begin position="555"/>
        <end position="574"/>
    </location>
</feature>
<feature type="compositionally biased region" description="Low complexity" evidence="7">
    <location>
        <begin position="952"/>
        <end position="963"/>
    </location>
</feature>
<feature type="region of interest" description="Disordered" evidence="7">
    <location>
        <begin position="2312"/>
        <end position="2334"/>
    </location>
</feature>
<feature type="compositionally biased region" description="Basic and acidic residues" evidence="7">
    <location>
        <begin position="5139"/>
        <end position="5156"/>
    </location>
</feature>
<evidence type="ECO:0000256" key="4">
    <source>
        <dbReference type="ARBA" id="ARBA00022771"/>
    </source>
</evidence>
<feature type="region of interest" description="Disordered" evidence="7">
    <location>
        <begin position="5083"/>
        <end position="5291"/>
    </location>
</feature>
<feature type="compositionally biased region" description="Polar residues" evidence="7">
    <location>
        <begin position="2477"/>
        <end position="2486"/>
    </location>
</feature>
<feature type="compositionally biased region" description="Low complexity" evidence="7">
    <location>
        <begin position="1675"/>
        <end position="1693"/>
    </location>
</feature>
<feature type="compositionally biased region" description="Low complexity" evidence="7">
    <location>
        <begin position="2460"/>
        <end position="2470"/>
    </location>
</feature>
<dbReference type="CDD" id="cd04027">
    <property type="entry name" value="C2B_Munc13"/>
    <property type="match status" value="1"/>
</dbReference>
<feature type="compositionally biased region" description="Polar residues" evidence="7">
    <location>
        <begin position="964"/>
        <end position="974"/>
    </location>
</feature>
<feature type="compositionally biased region" description="Basic and acidic residues" evidence="7">
    <location>
        <begin position="4773"/>
        <end position="4785"/>
    </location>
</feature>
<feature type="compositionally biased region" description="Basic and acidic residues" evidence="7">
    <location>
        <begin position="5510"/>
        <end position="5521"/>
    </location>
</feature>
<dbReference type="RefSeq" id="XP_021332097.1">
    <property type="nucleotide sequence ID" value="XM_021476422.3"/>
</dbReference>
<dbReference type="PROSITE" id="PS51258">
    <property type="entry name" value="MHD1"/>
    <property type="match status" value="1"/>
</dbReference>
<dbReference type="SUPFAM" id="SSF57889">
    <property type="entry name" value="Cysteine-rich domain"/>
    <property type="match status" value="1"/>
</dbReference>
<feature type="compositionally biased region" description="Polar residues" evidence="7">
    <location>
        <begin position="208"/>
        <end position="225"/>
    </location>
</feature>
<feature type="compositionally biased region" description="Polar residues" evidence="7">
    <location>
        <begin position="1300"/>
        <end position="1336"/>
    </location>
</feature>
<feature type="compositionally biased region" description="Basic and acidic residues" evidence="7">
    <location>
        <begin position="2487"/>
        <end position="2496"/>
    </location>
</feature>
<feature type="region of interest" description="Disordered" evidence="7">
    <location>
        <begin position="5627"/>
        <end position="5683"/>
    </location>
</feature>
<feature type="region of interest" description="Disordered" evidence="7">
    <location>
        <begin position="2725"/>
        <end position="2744"/>
    </location>
</feature>
<feature type="compositionally biased region" description="Polar residues" evidence="7">
    <location>
        <begin position="4681"/>
        <end position="4693"/>
    </location>
</feature>
<dbReference type="GO" id="GO:0019992">
    <property type="term" value="F:diacylglycerol binding"/>
    <property type="evidence" value="ECO:0007669"/>
    <property type="project" value="InterPro"/>
</dbReference>
<feature type="compositionally biased region" description="Basic and acidic residues" evidence="7">
    <location>
        <begin position="6711"/>
        <end position="6728"/>
    </location>
</feature>
<feature type="compositionally biased region" description="Basic and acidic residues" evidence="7">
    <location>
        <begin position="4376"/>
        <end position="4386"/>
    </location>
</feature>
<feature type="compositionally biased region" description="Polar residues" evidence="7">
    <location>
        <begin position="2389"/>
        <end position="2401"/>
    </location>
</feature>
<dbReference type="Pfam" id="PF00130">
    <property type="entry name" value="C1_1"/>
    <property type="match status" value="1"/>
</dbReference>
<dbReference type="FunFam" id="2.60.40.150:FF:000002">
    <property type="entry name" value="Protein unc-13 homolog B"/>
    <property type="match status" value="1"/>
</dbReference>
<keyword evidence="4" id="KW-0863">Zinc-finger</keyword>
<dbReference type="PROSITE" id="PS50004">
    <property type="entry name" value="C2"/>
    <property type="match status" value="3"/>
</dbReference>
<feature type="compositionally biased region" description="Basic and acidic residues" evidence="7">
    <location>
        <begin position="4424"/>
        <end position="4440"/>
    </location>
</feature>
<feature type="compositionally biased region" description="Basic and acidic residues" evidence="7">
    <location>
        <begin position="4744"/>
        <end position="4763"/>
    </location>
</feature>
<feature type="region of interest" description="Disordered" evidence="7">
    <location>
        <begin position="6328"/>
        <end position="6365"/>
    </location>
</feature>
<feature type="compositionally biased region" description="Polar residues" evidence="7">
    <location>
        <begin position="1183"/>
        <end position="1195"/>
    </location>
</feature>
<feature type="compositionally biased region" description="Polar residues" evidence="7">
    <location>
        <begin position="2413"/>
        <end position="2443"/>
    </location>
</feature>
<feature type="compositionally biased region" description="Basic and acidic residues" evidence="7">
    <location>
        <begin position="1783"/>
        <end position="1800"/>
    </location>
</feature>
<feature type="compositionally biased region" description="Low complexity" evidence="7">
    <location>
        <begin position="1132"/>
        <end position="1143"/>
    </location>
</feature>
<dbReference type="InterPro" id="IPR010439">
    <property type="entry name" value="MUN_dom"/>
</dbReference>
<feature type="region of interest" description="Disordered" evidence="7">
    <location>
        <begin position="1837"/>
        <end position="1856"/>
    </location>
</feature>
<feature type="compositionally biased region" description="Polar residues" evidence="7">
    <location>
        <begin position="1565"/>
        <end position="1585"/>
    </location>
</feature>
<dbReference type="Gene3D" id="1.10.357.50">
    <property type="match status" value="1"/>
</dbReference>
<feature type="domain" description="C2" evidence="8">
    <location>
        <begin position="6966"/>
        <end position="7091"/>
    </location>
</feature>
<dbReference type="KEGG" id="dre:100535393"/>
<feature type="compositionally biased region" description="Low complexity" evidence="7">
    <location>
        <begin position="4708"/>
        <end position="4718"/>
    </location>
</feature>
<dbReference type="InterPro" id="IPR035892">
    <property type="entry name" value="C2_domain_sf"/>
</dbReference>
<feature type="compositionally biased region" description="Polar residues" evidence="7">
    <location>
        <begin position="1204"/>
        <end position="1216"/>
    </location>
</feature>
<dbReference type="GeneID" id="100535393"/>
<feature type="compositionally biased region" description="Low complexity" evidence="7">
    <location>
        <begin position="5238"/>
        <end position="5263"/>
    </location>
</feature>
<dbReference type="InterPro" id="IPR027080">
    <property type="entry name" value="Unc-13"/>
</dbReference>